<dbReference type="RefSeq" id="WP_156737041.1">
    <property type="nucleotide sequence ID" value="NZ_CACRTU010000024.1"/>
</dbReference>
<protein>
    <submittedName>
        <fullName evidence="1">Uncharacterized protein</fullName>
    </submittedName>
</protein>
<reference evidence="1" key="1">
    <citation type="submission" date="2019-11" db="EMBL/GenBank/DDBJ databases">
        <authorList>
            <person name="Feng L."/>
        </authorList>
    </citation>
    <scope>NUCLEOTIDE SEQUENCE</scope>
    <source>
        <strain evidence="1">CButyricumLFYP62</strain>
    </source>
</reference>
<dbReference type="AlphaFoldDB" id="A0A6N3FLZ4"/>
<organism evidence="1">
    <name type="scientific">Clostridium butyricum</name>
    <dbReference type="NCBI Taxonomy" id="1492"/>
    <lineage>
        <taxon>Bacteria</taxon>
        <taxon>Bacillati</taxon>
        <taxon>Bacillota</taxon>
        <taxon>Clostridia</taxon>
        <taxon>Eubacteriales</taxon>
        <taxon>Clostridiaceae</taxon>
        <taxon>Clostridium</taxon>
    </lineage>
</organism>
<name>A0A6N3FLZ4_CLOBU</name>
<gene>
    <name evidence="1" type="ORF">CBLFYP62_02644</name>
</gene>
<dbReference type="EMBL" id="CACRTU010000024">
    <property type="protein sequence ID" value="VYU53084.1"/>
    <property type="molecule type" value="Genomic_DNA"/>
</dbReference>
<proteinExistence type="predicted"/>
<evidence type="ECO:0000313" key="1">
    <source>
        <dbReference type="EMBL" id="VYU53084.1"/>
    </source>
</evidence>
<accession>A0A6N3FLZ4</accession>
<sequence>MGRAENRKMKKHIKGRMTEQQFNVFQNEVNQEFINGEVNKQIKFYQELWTDCLLEAFKKNGYSLDKSKMILDDVELIMLRKISEKKNNQAGRIPVVKGRL</sequence>